<dbReference type="GO" id="GO:0006446">
    <property type="term" value="P:regulation of translational initiation"/>
    <property type="evidence" value="ECO:0007669"/>
    <property type="project" value="TreeGrafter"/>
</dbReference>
<dbReference type="STRING" id="407022.SAMN05661044_00535"/>
<dbReference type="PANTHER" id="PTHR16301:SF20">
    <property type="entry name" value="IMPACT FAMILY MEMBER YIGZ"/>
    <property type="match status" value="1"/>
</dbReference>
<dbReference type="InterPro" id="IPR001498">
    <property type="entry name" value="Impact_N"/>
</dbReference>
<name>A0A1H7I183_OLID1</name>
<organism evidence="3 4">
    <name type="scientific">Olivibacter domesticus</name>
    <name type="common">Pseudosphingobacterium domesticum</name>
    <dbReference type="NCBI Taxonomy" id="407022"/>
    <lineage>
        <taxon>Bacteria</taxon>
        <taxon>Pseudomonadati</taxon>
        <taxon>Bacteroidota</taxon>
        <taxon>Sphingobacteriia</taxon>
        <taxon>Sphingobacteriales</taxon>
        <taxon>Sphingobacteriaceae</taxon>
        <taxon>Olivibacter</taxon>
    </lineage>
</organism>
<keyword evidence="4" id="KW-1185">Reference proteome</keyword>
<evidence type="ECO:0000313" key="3">
    <source>
        <dbReference type="EMBL" id="SEK55597.1"/>
    </source>
</evidence>
<dbReference type="InterPro" id="IPR020569">
    <property type="entry name" value="UPF0029_Impact_CS"/>
</dbReference>
<dbReference type="PROSITE" id="PS00910">
    <property type="entry name" value="UPF0029"/>
    <property type="match status" value="1"/>
</dbReference>
<feature type="domain" description="Impact N-terminal" evidence="2">
    <location>
        <begin position="22"/>
        <end position="127"/>
    </location>
</feature>
<dbReference type="InterPro" id="IPR023582">
    <property type="entry name" value="Impact"/>
</dbReference>
<protein>
    <submittedName>
        <fullName evidence="3">Uncharacterized protein, YigZ family</fullName>
    </submittedName>
</protein>
<dbReference type="SUPFAM" id="SSF54980">
    <property type="entry name" value="EF-G C-terminal domain-like"/>
    <property type="match status" value="1"/>
</dbReference>
<evidence type="ECO:0000313" key="4">
    <source>
        <dbReference type="Proteomes" id="UP000199421"/>
    </source>
</evidence>
<gene>
    <name evidence="3" type="ORF">SAMN05661044_00535</name>
</gene>
<comment type="similarity">
    <text evidence="1">Belongs to the IMPACT family.</text>
</comment>
<dbReference type="PANTHER" id="PTHR16301">
    <property type="entry name" value="IMPACT-RELATED"/>
    <property type="match status" value="1"/>
</dbReference>
<evidence type="ECO:0000256" key="1">
    <source>
        <dbReference type="ARBA" id="ARBA00007665"/>
    </source>
</evidence>
<dbReference type="InterPro" id="IPR035647">
    <property type="entry name" value="EFG_III/V"/>
</dbReference>
<dbReference type="SUPFAM" id="SSF54211">
    <property type="entry name" value="Ribosomal protein S5 domain 2-like"/>
    <property type="match status" value="1"/>
</dbReference>
<dbReference type="InterPro" id="IPR020568">
    <property type="entry name" value="Ribosomal_Su5_D2-typ_SF"/>
</dbReference>
<dbReference type="InterPro" id="IPR015796">
    <property type="entry name" value="Impact_YigZ-like"/>
</dbReference>
<dbReference type="InterPro" id="IPR036956">
    <property type="entry name" value="Impact_N_sf"/>
</dbReference>
<dbReference type="Proteomes" id="UP000199421">
    <property type="component" value="Unassembled WGS sequence"/>
</dbReference>
<evidence type="ECO:0000259" key="2">
    <source>
        <dbReference type="Pfam" id="PF01205"/>
    </source>
</evidence>
<accession>A0A1H7I183</accession>
<reference evidence="4" key="1">
    <citation type="submission" date="2016-10" db="EMBL/GenBank/DDBJ databases">
        <authorList>
            <person name="Varghese N."/>
            <person name="Submissions S."/>
        </authorList>
    </citation>
    <scope>NUCLEOTIDE SEQUENCE [LARGE SCALE GENOMIC DNA]</scope>
    <source>
        <strain evidence="4">DSM 18733</strain>
    </source>
</reference>
<dbReference type="AlphaFoldDB" id="A0A1H7I183"/>
<dbReference type="GO" id="GO:0005737">
    <property type="term" value="C:cytoplasm"/>
    <property type="evidence" value="ECO:0007669"/>
    <property type="project" value="TreeGrafter"/>
</dbReference>
<dbReference type="RefSeq" id="WP_093317938.1">
    <property type="nucleotide sequence ID" value="NZ_FOAF01000001.1"/>
</dbReference>
<dbReference type="Gene3D" id="3.30.70.240">
    <property type="match status" value="1"/>
</dbReference>
<dbReference type="Gene3D" id="3.30.230.30">
    <property type="entry name" value="Impact, N-terminal domain"/>
    <property type="match status" value="1"/>
</dbReference>
<dbReference type="OrthoDB" id="9813771at2"/>
<dbReference type="NCBIfam" id="TIGR00257">
    <property type="entry name" value="IMPACT_YIGZ"/>
    <property type="match status" value="1"/>
</dbReference>
<dbReference type="Pfam" id="PF01205">
    <property type="entry name" value="Impact_N"/>
    <property type="match status" value="1"/>
</dbReference>
<proteinExistence type="inferred from homology"/>
<dbReference type="EMBL" id="FOAF01000001">
    <property type="protein sequence ID" value="SEK55597.1"/>
    <property type="molecule type" value="Genomic_DNA"/>
</dbReference>
<sequence length="205" mass="23452">MNLFEDTYKTIERPSEGQFKDKGSKFIAYAYPFRDAEDLKQLIADVKTLHPKARHHCWAYRLTTDRSIYRLNDDGEPSGTAGRPILNTLLSNDLTNILVVVVRYFGGTLLGVPGLINAYKTASQEALAEASIVERTVNDVYQLHFDYPQMNDVMRIMKEDQLTVLKQDFEVSCSLTFEIRQTQVNHTIAKLTNLEGLRVTYLRTI</sequence>